<evidence type="ECO:0000256" key="3">
    <source>
        <dbReference type="ARBA" id="ARBA00022691"/>
    </source>
</evidence>
<proteinExistence type="predicted"/>
<name>A0A7T1WTN3_9ACTN</name>
<gene>
    <name evidence="4" type="ORF">G4Z16_22940</name>
</gene>
<dbReference type="PANTHER" id="PTHR43464">
    <property type="entry name" value="METHYLTRANSFERASE"/>
    <property type="match status" value="1"/>
</dbReference>
<dbReference type="PANTHER" id="PTHR43464:SF19">
    <property type="entry name" value="UBIQUINONE BIOSYNTHESIS O-METHYLTRANSFERASE, MITOCHONDRIAL"/>
    <property type="match status" value="1"/>
</dbReference>
<dbReference type="GO" id="GO:0032259">
    <property type="term" value="P:methylation"/>
    <property type="evidence" value="ECO:0007669"/>
    <property type="project" value="UniProtKB-KW"/>
</dbReference>
<dbReference type="InterPro" id="IPR029063">
    <property type="entry name" value="SAM-dependent_MTases_sf"/>
</dbReference>
<keyword evidence="1 4" id="KW-0489">Methyltransferase</keyword>
<dbReference type="CDD" id="cd02440">
    <property type="entry name" value="AdoMet_MTases"/>
    <property type="match status" value="1"/>
</dbReference>
<dbReference type="InterPro" id="IPR008715">
    <property type="entry name" value="SAM-MeTfrase_NodS-like"/>
</dbReference>
<dbReference type="Proteomes" id="UP000595046">
    <property type="component" value="Chromosome"/>
</dbReference>
<dbReference type="Pfam" id="PF05401">
    <property type="entry name" value="NodS"/>
    <property type="match status" value="1"/>
</dbReference>
<dbReference type="GO" id="GO:0009312">
    <property type="term" value="P:oligosaccharide biosynthetic process"/>
    <property type="evidence" value="ECO:0007669"/>
    <property type="project" value="InterPro"/>
</dbReference>
<accession>A0A7T1WTN3</accession>
<dbReference type="KEGG" id="sbat:G4Z16_22940"/>
<dbReference type="GO" id="GO:0008757">
    <property type="term" value="F:S-adenosylmethionine-dependent methyltransferase activity"/>
    <property type="evidence" value="ECO:0007669"/>
    <property type="project" value="InterPro"/>
</dbReference>
<keyword evidence="5" id="KW-1185">Reference proteome</keyword>
<evidence type="ECO:0000256" key="2">
    <source>
        <dbReference type="ARBA" id="ARBA00022679"/>
    </source>
</evidence>
<dbReference type="EMBL" id="CP048882">
    <property type="protein sequence ID" value="QPP08786.1"/>
    <property type="molecule type" value="Genomic_DNA"/>
</dbReference>
<organism evidence="4 5">
    <name type="scientific">Streptomyces bathyalis</name>
    <dbReference type="NCBI Taxonomy" id="2710756"/>
    <lineage>
        <taxon>Bacteria</taxon>
        <taxon>Bacillati</taxon>
        <taxon>Actinomycetota</taxon>
        <taxon>Actinomycetes</taxon>
        <taxon>Kitasatosporales</taxon>
        <taxon>Streptomycetaceae</taxon>
        <taxon>Streptomyces</taxon>
    </lineage>
</organism>
<keyword evidence="2 4" id="KW-0808">Transferase</keyword>
<protein>
    <submittedName>
        <fullName evidence="4">Methyltransferase domain-containing protein</fullName>
    </submittedName>
</protein>
<dbReference type="Gene3D" id="3.40.50.150">
    <property type="entry name" value="Vaccinia Virus protein VP39"/>
    <property type="match status" value="1"/>
</dbReference>
<keyword evidence="3" id="KW-0949">S-adenosyl-L-methionine</keyword>
<sequence length="205" mass="22896">MNTPAAYFEQLYSDSSDPWSLSERWYVQRKYDHTLAALPQRRYRSAFEPGCSVGVLTTALAERCDSLLATDRVAAAAELTAARTRHLPHVQVRQLAVPEAWPEGRFDLIVLSELLYYFDDRTLRDVLNRTVEALEPGGTLVTVHWNHPAPEHFRTGRSLAPVLSAVPGLTLLTDCRDPDFTLHVLGRPDDVGRGPFSTAAREGLV</sequence>
<dbReference type="SUPFAM" id="SSF53335">
    <property type="entry name" value="S-adenosyl-L-methionine-dependent methyltransferases"/>
    <property type="match status" value="1"/>
</dbReference>
<reference evidence="5" key="1">
    <citation type="submission" date="2020-02" db="EMBL/GenBank/DDBJ databases">
        <title>Streptomyces sp. ASO4wet.</title>
        <authorList>
            <person name="Risdian C."/>
            <person name="Landwehr W."/>
            <person name="Schupp P."/>
            <person name="Wink J."/>
        </authorList>
    </citation>
    <scope>NUCLEOTIDE SEQUENCE [LARGE SCALE GENOMIC DNA]</scope>
    <source>
        <strain evidence="5">ASO4wet</strain>
    </source>
</reference>
<dbReference type="AlphaFoldDB" id="A0A7T1WTN3"/>
<evidence type="ECO:0000313" key="4">
    <source>
        <dbReference type="EMBL" id="QPP08786.1"/>
    </source>
</evidence>
<evidence type="ECO:0000256" key="1">
    <source>
        <dbReference type="ARBA" id="ARBA00022603"/>
    </source>
</evidence>
<evidence type="ECO:0000313" key="5">
    <source>
        <dbReference type="Proteomes" id="UP000595046"/>
    </source>
</evidence>
<dbReference type="RefSeq" id="WP_197352571.1">
    <property type="nucleotide sequence ID" value="NZ_CP048882.1"/>
</dbReference>